<dbReference type="Proteomes" id="UP000652761">
    <property type="component" value="Unassembled WGS sequence"/>
</dbReference>
<dbReference type="Pfam" id="PF02403">
    <property type="entry name" value="Seryl_tRNA_N"/>
    <property type="match status" value="1"/>
</dbReference>
<dbReference type="InterPro" id="IPR002314">
    <property type="entry name" value="aa-tRNA-synt_IIb"/>
</dbReference>
<evidence type="ECO:0000256" key="1">
    <source>
        <dbReference type="ARBA" id="ARBA00012840"/>
    </source>
</evidence>
<dbReference type="SUPFAM" id="SSF55681">
    <property type="entry name" value="Class II aaRS and biotin synthetases"/>
    <property type="match status" value="1"/>
</dbReference>
<dbReference type="Gene3D" id="1.10.287.40">
    <property type="entry name" value="Serine-tRNA synthetase, tRNA binding domain"/>
    <property type="match status" value="1"/>
</dbReference>
<keyword evidence="6" id="KW-0030">Aminoacyl-tRNA synthetase</keyword>
<dbReference type="GO" id="GO:0005524">
    <property type="term" value="F:ATP binding"/>
    <property type="evidence" value="ECO:0007669"/>
    <property type="project" value="UniProtKB-KW"/>
</dbReference>
<dbReference type="PANTHER" id="PTHR11778">
    <property type="entry name" value="SERYL-TRNA SYNTHETASE"/>
    <property type="match status" value="1"/>
</dbReference>
<dbReference type="InterPro" id="IPR033729">
    <property type="entry name" value="SerRS_core"/>
</dbReference>
<dbReference type="FunFam" id="1.10.287.40:FF:000006">
    <property type="entry name" value="Seryl-tRNA synthetase"/>
    <property type="match status" value="1"/>
</dbReference>
<dbReference type="InterPro" id="IPR042103">
    <property type="entry name" value="SerRS_1_N_sf"/>
</dbReference>
<gene>
    <name evidence="9" type="ORF">Taro_032091</name>
</gene>
<comment type="caution">
    <text evidence="9">The sequence shown here is derived from an EMBL/GenBank/DDBJ whole genome shotgun (WGS) entry which is preliminary data.</text>
</comment>
<proteinExistence type="predicted"/>
<dbReference type="PRINTS" id="PR00981">
    <property type="entry name" value="TRNASYNTHSER"/>
</dbReference>
<reference evidence="9" key="1">
    <citation type="submission" date="2017-07" db="EMBL/GenBank/DDBJ databases">
        <title>Taro Niue Genome Assembly and Annotation.</title>
        <authorList>
            <person name="Atibalentja N."/>
            <person name="Keating K."/>
            <person name="Fields C.J."/>
        </authorList>
    </citation>
    <scope>NUCLEOTIDE SEQUENCE</scope>
    <source>
        <strain evidence="9">Niue_2</strain>
        <tissue evidence="9">Leaf</tissue>
    </source>
</reference>
<dbReference type="FunFam" id="3.30.930.10:FF:000055">
    <property type="entry name" value="Serine--tRNA ligase"/>
    <property type="match status" value="1"/>
</dbReference>
<keyword evidence="3" id="KW-0547">Nucleotide-binding</keyword>
<keyword evidence="5" id="KW-0648">Protein biosynthesis</keyword>
<dbReference type="OrthoDB" id="10264585at2759"/>
<dbReference type="AlphaFoldDB" id="A0A843VRR8"/>
<dbReference type="CDD" id="cd00770">
    <property type="entry name" value="SerRS_core"/>
    <property type="match status" value="1"/>
</dbReference>
<dbReference type="EMBL" id="NMUH01002338">
    <property type="protein sequence ID" value="MQL99368.1"/>
    <property type="molecule type" value="Genomic_DNA"/>
</dbReference>
<dbReference type="PROSITE" id="PS50862">
    <property type="entry name" value="AA_TRNA_LIGASE_II"/>
    <property type="match status" value="1"/>
</dbReference>
<dbReference type="Gene3D" id="3.30.930.10">
    <property type="entry name" value="Bira Bifunctional Protein, Domain 2"/>
    <property type="match status" value="1"/>
</dbReference>
<organism evidence="9 10">
    <name type="scientific">Colocasia esculenta</name>
    <name type="common">Wild taro</name>
    <name type="synonym">Arum esculentum</name>
    <dbReference type="NCBI Taxonomy" id="4460"/>
    <lineage>
        <taxon>Eukaryota</taxon>
        <taxon>Viridiplantae</taxon>
        <taxon>Streptophyta</taxon>
        <taxon>Embryophyta</taxon>
        <taxon>Tracheophyta</taxon>
        <taxon>Spermatophyta</taxon>
        <taxon>Magnoliopsida</taxon>
        <taxon>Liliopsida</taxon>
        <taxon>Araceae</taxon>
        <taxon>Aroideae</taxon>
        <taxon>Colocasieae</taxon>
        <taxon>Colocasia</taxon>
    </lineage>
</organism>
<sequence length="535" mass="58268">MGLSGAGGATLHTLRLASSASAAVRRCRIPFPRGLLAATAAQSVGPSSSRSRRGAAPLPRLVRAFSAPALQDTAVLAEEQDKAAAAASGKPQWKAAIDFKWIRDNKDVVAANIKSRNSTADLELVLELYEKYCGLQKEVERLRAERNAVANKMKGKMEASVRQTLVEEGKNLKEGLLALEEVLVQITDKLQLEAQCIPNITHPAVPIGGEESSLVRKLVGSPGEFSFPVKDHVQIGKELDLFDFDAAAEVSGSKFYYLKNEAVLLEMALVNWALSEVSKKGFTPLITPEIVRSSVVEKCGFQPRGQNTQVYSVEGSDQCLIGTAEIPVGGIHMDSILPDSSLPLKYVAHSHCFRTEAGAAGTATRGLYRVHQFSKVEMFIFCRPEDSNFYHEELIGIEEELFASLGLHFKTLDMATGDLGAPAYRKFDVEAWMPGLGRYGEISSASNCTDYQSRRLNIRYRRSLADREAAGSKKGKGSNAAPTQFVHTLNATACAVPRLIVCLLENFQQEDGSVVIPDPLRRFMGGLEVISPKIK</sequence>
<dbReference type="GO" id="GO:0005737">
    <property type="term" value="C:cytoplasm"/>
    <property type="evidence" value="ECO:0007669"/>
    <property type="project" value="UniProtKB-ARBA"/>
</dbReference>
<dbReference type="GO" id="GO:0004828">
    <property type="term" value="F:serine-tRNA ligase activity"/>
    <property type="evidence" value="ECO:0007669"/>
    <property type="project" value="UniProtKB-EC"/>
</dbReference>
<keyword evidence="4" id="KW-0067">ATP-binding</keyword>
<accession>A0A843VRR8</accession>
<dbReference type="InterPro" id="IPR002317">
    <property type="entry name" value="Ser-tRNA-ligase_type_1"/>
</dbReference>
<dbReference type="SUPFAM" id="SSF46589">
    <property type="entry name" value="tRNA-binding arm"/>
    <property type="match status" value="1"/>
</dbReference>
<evidence type="ECO:0000256" key="4">
    <source>
        <dbReference type="ARBA" id="ARBA00022840"/>
    </source>
</evidence>
<keyword evidence="2" id="KW-0436">Ligase</keyword>
<dbReference type="InterPro" id="IPR015866">
    <property type="entry name" value="Ser-tRNA-synth_1_N"/>
</dbReference>
<keyword evidence="10" id="KW-1185">Reference proteome</keyword>
<evidence type="ECO:0000256" key="5">
    <source>
        <dbReference type="ARBA" id="ARBA00022917"/>
    </source>
</evidence>
<evidence type="ECO:0000313" key="9">
    <source>
        <dbReference type="EMBL" id="MQL99368.1"/>
    </source>
</evidence>
<dbReference type="Pfam" id="PF00587">
    <property type="entry name" value="tRNA-synt_2b"/>
    <property type="match status" value="1"/>
</dbReference>
<evidence type="ECO:0000256" key="3">
    <source>
        <dbReference type="ARBA" id="ARBA00022741"/>
    </source>
</evidence>
<protein>
    <recommendedName>
        <fullName evidence="1">serine--tRNA ligase</fullName>
        <ecNumber evidence="1">6.1.1.11</ecNumber>
    </recommendedName>
    <alternativeName>
        <fullName evidence="7">Seryl-tRNA synthetase</fullName>
    </alternativeName>
</protein>
<name>A0A843VRR8_COLES</name>
<feature type="domain" description="Aminoacyl-transfer RNA synthetases class-II family profile" evidence="8">
    <location>
        <begin position="231"/>
        <end position="517"/>
    </location>
</feature>
<evidence type="ECO:0000259" key="8">
    <source>
        <dbReference type="PROSITE" id="PS50862"/>
    </source>
</evidence>
<evidence type="ECO:0000256" key="7">
    <source>
        <dbReference type="ARBA" id="ARBA00031113"/>
    </source>
</evidence>
<evidence type="ECO:0000256" key="2">
    <source>
        <dbReference type="ARBA" id="ARBA00022598"/>
    </source>
</evidence>
<dbReference type="InterPro" id="IPR006195">
    <property type="entry name" value="aa-tRNA-synth_II"/>
</dbReference>
<dbReference type="InterPro" id="IPR045864">
    <property type="entry name" value="aa-tRNA-synth_II/BPL/LPL"/>
</dbReference>
<dbReference type="NCBIfam" id="TIGR00414">
    <property type="entry name" value="serS"/>
    <property type="match status" value="1"/>
</dbReference>
<dbReference type="EC" id="6.1.1.11" evidence="1"/>
<dbReference type="GO" id="GO:0006434">
    <property type="term" value="P:seryl-tRNA aminoacylation"/>
    <property type="evidence" value="ECO:0007669"/>
    <property type="project" value="InterPro"/>
</dbReference>
<evidence type="ECO:0000313" key="10">
    <source>
        <dbReference type="Proteomes" id="UP000652761"/>
    </source>
</evidence>
<dbReference type="InterPro" id="IPR010978">
    <property type="entry name" value="tRNA-bd_arm"/>
</dbReference>
<evidence type="ECO:0000256" key="6">
    <source>
        <dbReference type="ARBA" id="ARBA00023146"/>
    </source>
</evidence>